<dbReference type="Gene3D" id="3.10.20.10">
    <property type="match status" value="1"/>
</dbReference>
<dbReference type="PANTHER" id="PTHR12306">
    <property type="entry name" value="CELL DEATH ACTIVATOR CIDE"/>
    <property type="match status" value="1"/>
</dbReference>
<evidence type="ECO:0000313" key="5">
    <source>
        <dbReference type="Proteomes" id="UP001295444"/>
    </source>
</evidence>
<dbReference type="GO" id="GO:0042981">
    <property type="term" value="P:regulation of apoptotic process"/>
    <property type="evidence" value="ECO:0007669"/>
    <property type="project" value="TreeGrafter"/>
</dbReference>
<dbReference type="Pfam" id="PF02017">
    <property type="entry name" value="CIDE-N"/>
    <property type="match status" value="1"/>
</dbReference>
<keyword evidence="5" id="KW-1185">Reference proteome</keyword>
<dbReference type="InterPro" id="IPR003508">
    <property type="entry name" value="CIDE-N_dom"/>
</dbReference>
<dbReference type="SMART" id="SM00266">
    <property type="entry name" value="CAD"/>
    <property type="match status" value="1"/>
</dbReference>
<dbReference type="GO" id="GO:0006915">
    <property type="term" value="P:apoptotic process"/>
    <property type="evidence" value="ECO:0007669"/>
    <property type="project" value="UniProtKB-UniRule"/>
</dbReference>
<accession>A0AAD1SVQ5</accession>
<proteinExistence type="predicted"/>
<evidence type="ECO:0000256" key="2">
    <source>
        <dbReference type="PROSITE-ProRule" id="PRU00447"/>
    </source>
</evidence>
<reference evidence="4" key="1">
    <citation type="submission" date="2022-03" db="EMBL/GenBank/DDBJ databases">
        <authorList>
            <person name="Alioto T."/>
            <person name="Alioto T."/>
            <person name="Gomez Garrido J."/>
        </authorList>
    </citation>
    <scope>NUCLEOTIDE SEQUENCE</scope>
</reference>
<keyword evidence="1 2" id="KW-0053">Apoptosis</keyword>
<dbReference type="PANTHER" id="PTHR12306:SF9">
    <property type="entry name" value="LIPID TRANSFERASE CIDEC"/>
    <property type="match status" value="1"/>
</dbReference>
<feature type="domain" description="CIDE-N" evidence="3">
    <location>
        <begin position="49"/>
        <end position="125"/>
    </location>
</feature>
<protein>
    <submittedName>
        <fullName evidence="4">Cell death activator CIDE-3</fullName>
    </submittedName>
</protein>
<dbReference type="Proteomes" id="UP001295444">
    <property type="component" value="Chromosome 08"/>
</dbReference>
<dbReference type="SUPFAM" id="SSF54277">
    <property type="entry name" value="CAD &amp; PB1 domains"/>
    <property type="match status" value="1"/>
</dbReference>
<dbReference type="EMBL" id="OW240919">
    <property type="protein sequence ID" value="CAH2312814.1"/>
    <property type="molecule type" value="Genomic_DNA"/>
</dbReference>
<gene>
    <name evidence="4" type="ORF">PECUL_23A009972</name>
</gene>
<evidence type="ECO:0000259" key="3">
    <source>
        <dbReference type="PROSITE" id="PS51135"/>
    </source>
</evidence>
<sequence>MAFEVDHVIITKMEYAAKSLSFLTPKSLSKCVSVSASMTQQLLSRPASKPRPFRVCNCDRSTRKGIMADSLGDLINKVQDSLLISEALTLVLDEDGTGVDTEEYFQAVDSGAVFMALGKGQTWKPAEGKGYHVDFSNKSVRKMDVASVTFDLYKNHPEDFIGSLNVKATLYGMYTVSYNLQCHGAKRMMKEALRWTLFAMQATGHILLGTSGYVQQLLEATEKEVPVEEKPTSSLRDLLPFYPLRMLQ</sequence>
<dbReference type="AlphaFoldDB" id="A0AAD1SVQ5"/>
<organism evidence="4 5">
    <name type="scientific">Pelobates cultripes</name>
    <name type="common">Western spadefoot toad</name>
    <dbReference type="NCBI Taxonomy" id="61616"/>
    <lineage>
        <taxon>Eukaryota</taxon>
        <taxon>Metazoa</taxon>
        <taxon>Chordata</taxon>
        <taxon>Craniata</taxon>
        <taxon>Vertebrata</taxon>
        <taxon>Euteleostomi</taxon>
        <taxon>Amphibia</taxon>
        <taxon>Batrachia</taxon>
        <taxon>Anura</taxon>
        <taxon>Pelobatoidea</taxon>
        <taxon>Pelobatidae</taxon>
        <taxon>Pelobates</taxon>
    </lineage>
</organism>
<name>A0AAD1SVQ5_PELCU</name>
<evidence type="ECO:0000313" key="4">
    <source>
        <dbReference type="EMBL" id="CAH2312814.1"/>
    </source>
</evidence>
<evidence type="ECO:0000256" key="1">
    <source>
        <dbReference type="ARBA" id="ARBA00022703"/>
    </source>
</evidence>
<dbReference type="PROSITE" id="PS51135">
    <property type="entry name" value="CIDE_N"/>
    <property type="match status" value="1"/>
</dbReference>